<accession>A0A401TDU6</accession>
<evidence type="ECO:0000256" key="1">
    <source>
        <dbReference type="SAM" id="MobiDB-lite"/>
    </source>
</evidence>
<dbReference type="EMBL" id="BEZZ01047090">
    <property type="protein sequence ID" value="GCC40810.1"/>
    <property type="molecule type" value="Genomic_DNA"/>
</dbReference>
<gene>
    <name evidence="2" type="ORF">chiPu_0024841</name>
</gene>
<name>A0A401TDU6_CHIPU</name>
<dbReference type="OrthoDB" id="8851896at2759"/>
<reference evidence="2 3" key="1">
    <citation type="journal article" date="2018" name="Nat. Ecol. Evol.">
        <title>Shark genomes provide insights into elasmobranch evolution and the origin of vertebrates.</title>
        <authorList>
            <person name="Hara Y"/>
            <person name="Yamaguchi K"/>
            <person name="Onimaru K"/>
            <person name="Kadota M"/>
            <person name="Koyanagi M"/>
            <person name="Keeley SD"/>
            <person name="Tatsumi K"/>
            <person name="Tanaka K"/>
            <person name="Motone F"/>
            <person name="Kageyama Y"/>
            <person name="Nozu R"/>
            <person name="Adachi N"/>
            <person name="Nishimura O"/>
            <person name="Nakagawa R"/>
            <person name="Tanegashima C"/>
            <person name="Kiyatake I"/>
            <person name="Matsumoto R"/>
            <person name="Murakumo K"/>
            <person name="Nishida K"/>
            <person name="Terakita A"/>
            <person name="Kuratani S"/>
            <person name="Sato K"/>
            <person name="Hyodo S Kuraku.S."/>
        </authorList>
    </citation>
    <scope>NUCLEOTIDE SEQUENCE [LARGE SCALE GENOMIC DNA]</scope>
</reference>
<dbReference type="Proteomes" id="UP000287033">
    <property type="component" value="Unassembled WGS sequence"/>
</dbReference>
<feature type="region of interest" description="Disordered" evidence="1">
    <location>
        <begin position="54"/>
        <end position="90"/>
    </location>
</feature>
<protein>
    <submittedName>
        <fullName evidence="2">Uncharacterized protein</fullName>
    </submittedName>
</protein>
<keyword evidence="3" id="KW-1185">Reference proteome</keyword>
<comment type="caution">
    <text evidence="2">The sequence shown here is derived from an EMBL/GenBank/DDBJ whole genome shotgun (WGS) entry which is preliminary data.</text>
</comment>
<organism evidence="2 3">
    <name type="scientific">Chiloscyllium punctatum</name>
    <name type="common">Brownbanded bambooshark</name>
    <name type="synonym">Hemiscyllium punctatum</name>
    <dbReference type="NCBI Taxonomy" id="137246"/>
    <lineage>
        <taxon>Eukaryota</taxon>
        <taxon>Metazoa</taxon>
        <taxon>Chordata</taxon>
        <taxon>Craniata</taxon>
        <taxon>Vertebrata</taxon>
        <taxon>Chondrichthyes</taxon>
        <taxon>Elasmobranchii</taxon>
        <taxon>Galeomorphii</taxon>
        <taxon>Galeoidea</taxon>
        <taxon>Orectolobiformes</taxon>
        <taxon>Hemiscylliidae</taxon>
        <taxon>Chiloscyllium</taxon>
    </lineage>
</organism>
<proteinExistence type="predicted"/>
<dbReference type="AlphaFoldDB" id="A0A401TDU6"/>
<evidence type="ECO:0000313" key="3">
    <source>
        <dbReference type="Proteomes" id="UP000287033"/>
    </source>
</evidence>
<sequence>MPGAPNAERRLVIDPLDGAQSGEGRGYRWAGRGGLRGQEQQQERIDAYRVEAELREPEPSPGTNLQHISDREAPEGESGDTARLVGGERR</sequence>
<evidence type="ECO:0000313" key="2">
    <source>
        <dbReference type="EMBL" id="GCC40810.1"/>
    </source>
</evidence>
<feature type="region of interest" description="Disordered" evidence="1">
    <location>
        <begin position="1"/>
        <end position="42"/>
    </location>
</feature>